<dbReference type="RefSeq" id="WP_321534351.1">
    <property type="nucleotide sequence ID" value="NZ_JARGDL010000001.1"/>
</dbReference>
<evidence type="ECO:0000256" key="12">
    <source>
        <dbReference type="ARBA" id="ARBA00033413"/>
    </source>
</evidence>
<dbReference type="PANTHER" id="PTHR43071">
    <property type="entry name" value="2-AMINO-4-HYDROXY-6-HYDROXYMETHYLDIHYDROPTERIDINE PYROPHOSPHOKINASE"/>
    <property type="match status" value="1"/>
</dbReference>
<dbReference type="EMBL" id="JARGDL010000001">
    <property type="protein sequence ID" value="MDF1610586.1"/>
    <property type="molecule type" value="Genomic_DNA"/>
</dbReference>
<dbReference type="GO" id="GO:0046656">
    <property type="term" value="P:folic acid biosynthetic process"/>
    <property type="evidence" value="ECO:0007669"/>
    <property type="project" value="UniProtKB-KW"/>
</dbReference>
<proteinExistence type="inferred from homology"/>
<evidence type="ECO:0000256" key="2">
    <source>
        <dbReference type="ARBA" id="ARBA00005810"/>
    </source>
</evidence>
<gene>
    <name evidence="14" type="primary">folK</name>
    <name evidence="14" type="ORF">P0M35_00355</name>
</gene>
<sequence length="167" mass="19293">MVNNIFLGLGSNIGDKLGFLKFAVEKINDNSLCNVLKSSAVYETRPMGDDNQENYYNAVIEIETALGFFDLYHLIKSIERKAGRMETTLKWTPRELDIDIIFYNQLIFNGDNLIVPHKDYSERDFVVIPLLEICGDFKNPVTKKKLNEVNFEFKEKFIINKICNSLL</sequence>
<dbReference type="GO" id="GO:0016301">
    <property type="term" value="F:kinase activity"/>
    <property type="evidence" value="ECO:0007669"/>
    <property type="project" value="UniProtKB-KW"/>
</dbReference>
<protein>
    <recommendedName>
        <fullName evidence="4">2-amino-4-hydroxy-6-hydroxymethyldihydropteridine pyrophosphokinase</fullName>
        <ecNumber evidence="3">2.7.6.3</ecNumber>
    </recommendedName>
    <alternativeName>
        <fullName evidence="11">6-hydroxymethyl-7,8-dihydropterin pyrophosphokinase</fullName>
    </alternativeName>
    <alternativeName>
        <fullName evidence="12">7,8-dihydro-6-hydroxymethylpterin-pyrophosphokinase</fullName>
    </alternativeName>
</protein>
<evidence type="ECO:0000256" key="11">
    <source>
        <dbReference type="ARBA" id="ARBA00029766"/>
    </source>
</evidence>
<dbReference type="NCBIfam" id="TIGR01498">
    <property type="entry name" value="folK"/>
    <property type="match status" value="1"/>
</dbReference>
<evidence type="ECO:0000256" key="3">
    <source>
        <dbReference type="ARBA" id="ARBA00013253"/>
    </source>
</evidence>
<dbReference type="EC" id="2.7.6.3" evidence="3"/>
<evidence type="ECO:0000259" key="13">
    <source>
        <dbReference type="Pfam" id="PF01288"/>
    </source>
</evidence>
<evidence type="ECO:0000256" key="8">
    <source>
        <dbReference type="ARBA" id="ARBA00022840"/>
    </source>
</evidence>
<evidence type="ECO:0000256" key="9">
    <source>
        <dbReference type="ARBA" id="ARBA00022909"/>
    </source>
</evidence>
<keyword evidence="5 14" id="KW-0808">Transferase</keyword>
<evidence type="ECO:0000256" key="7">
    <source>
        <dbReference type="ARBA" id="ARBA00022777"/>
    </source>
</evidence>
<organism evidence="14 15">
    <name type="scientific">Stygiobacter electus</name>
    <dbReference type="NCBI Taxonomy" id="3032292"/>
    <lineage>
        <taxon>Bacteria</taxon>
        <taxon>Pseudomonadati</taxon>
        <taxon>Ignavibacteriota</taxon>
        <taxon>Ignavibacteria</taxon>
        <taxon>Ignavibacteriales</taxon>
        <taxon>Melioribacteraceae</taxon>
        <taxon>Stygiobacter</taxon>
    </lineage>
</organism>
<comment type="function">
    <text evidence="10">Catalyzes the transfer of pyrophosphate from adenosine triphosphate (ATP) to 6-hydroxymethyl-7,8-dihydropterin, an enzymatic step in folate biosynthesis pathway.</text>
</comment>
<dbReference type="InterPro" id="IPR000550">
    <property type="entry name" value="Hppk"/>
</dbReference>
<dbReference type="Pfam" id="PF01288">
    <property type="entry name" value="HPPK"/>
    <property type="match status" value="1"/>
</dbReference>
<evidence type="ECO:0000256" key="6">
    <source>
        <dbReference type="ARBA" id="ARBA00022741"/>
    </source>
</evidence>
<dbReference type="GO" id="GO:0005524">
    <property type="term" value="F:ATP binding"/>
    <property type="evidence" value="ECO:0007669"/>
    <property type="project" value="UniProtKB-KW"/>
</dbReference>
<comment type="caution">
    <text evidence="14">The sequence shown here is derived from an EMBL/GenBank/DDBJ whole genome shotgun (WGS) entry which is preliminary data.</text>
</comment>
<name>A0AAE3NTK3_9BACT</name>
<accession>A0AAE3NTK3</accession>
<evidence type="ECO:0000256" key="4">
    <source>
        <dbReference type="ARBA" id="ARBA00016218"/>
    </source>
</evidence>
<evidence type="ECO:0000256" key="1">
    <source>
        <dbReference type="ARBA" id="ARBA00005051"/>
    </source>
</evidence>
<dbReference type="SUPFAM" id="SSF55083">
    <property type="entry name" value="6-hydroxymethyl-7,8-dihydropterin pyrophosphokinase, HPPK"/>
    <property type="match status" value="1"/>
</dbReference>
<evidence type="ECO:0000256" key="10">
    <source>
        <dbReference type="ARBA" id="ARBA00029409"/>
    </source>
</evidence>
<evidence type="ECO:0000313" key="15">
    <source>
        <dbReference type="Proteomes" id="UP001221302"/>
    </source>
</evidence>
<keyword evidence="15" id="KW-1185">Reference proteome</keyword>
<comment type="similarity">
    <text evidence="2">Belongs to the HPPK family.</text>
</comment>
<keyword evidence="6" id="KW-0547">Nucleotide-binding</keyword>
<dbReference type="Gene3D" id="3.30.70.560">
    <property type="entry name" value="7,8-Dihydro-6-hydroxymethylpterin-pyrophosphokinase HPPK"/>
    <property type="match status" value="1"/>
</dbReference>
<dbReference type="Proteomes" id="UP001221302">
    <property type="component" value="Unassembled WGS sequence"/>
</dbReference>
<dbReference type="AlphaFoldDB" id="A0AAE3NTK3"/>
<dbReference type="InterPro" id="IPR035907">
    <property type="entry name" value="Hppk_sf"/>
</dbReference>
<keyword evidence="9" id="KW-0289">Folate biosynthesis</keyword>
<keyword evidence="7" id="KW-0418">Kinase</keyword>
<dbReference type="PANTHER" id="PTHR43071:SF1">
    <property type="entry name" value="2-AMINO-4-HYDROXY-6-HYDROXYMETHYLDIHYDROPTERIDINE PYROPHOSPHOKINASE"/>
    <property type="match status" value="1"/>
</dbReference>
<dbReference type="CDD" id="cd00483">
    <property type="entry name" value="HPPK"/>
    <property type="match status" value="1"/>
</dbReference>
<evidence type="ECO:0000256" key="5">
    <source>
        <dbReference type="ARBA" id="ARBA00022679"/>
    </source>
</evidence>
<evidence type="ECO:0000313" key="14">
    <source>
        <dbReference type="EMBL" id="MDF1610586.1"/>
    </source>
</evidence>
<dbReference type="GO" id="GO:0003848">
    <property type="term" value="F:2-amino-4-hydroxy-6-hydroxymethyldihydropteridine diphosphokinase activity"/>
    <property type="evidence" value="ECO:0007669"/>
    <property type="project" value="UniProtKB-EC"/>
</dbReference>
<feature type="domain" description="7,8-dihydro-6-hydroxymethylpterin-pyrophosphokinase" evidence="13">
    <location>
        <begin position="6"/>
        <end position="134"/>
    </location>
</feature>
<reference evidence="14" key="1">
    <citation type="submission" date="2023-03" db="EMBL/GenBank/DDBJ databases">
        <title>Stygiobacter electus gen. nov., sp. nov., facultatively anaerobic thermotolerant bacterium of the class Ignavibacteria from a well of Yessentuki mineral water deposit.</title>
        <authorList>
            <person name="Podosokorskaya O.A."/>
            <person name="Elcheninov A.G."/>
            <person name="Petrova N.F."/>
            <person name="Zavarzina D.G."/>
            <person name="Kublanov I.V."/>
            <person name="Merkel A.Y."/>
        </authorList>
    </citation>
    <scope>NUCLEOTIDE SEQUENCE</scope>
    <source>
        <strain evidence="14">09-Me</strain>
    </source>
</reference>
<comment type="pathway">
    <text evidence="1">Cofactor biosynthesis; tetrahydrofolate biosynthesis; 2-amino-4-hydroxy-6-hydroxymethyl-7,8-dihydropteridine diphosphate from 7,8-dihydroneopterin triphosphate: step 4/4.</text>
</comment>
<keyword evidence="8" id="KW-0067">ATP-binding</keyword>